<organism evidence="1 2">
    <name type="scientific">Rhizobium etli bv. mimosae str. IE4771</name>
    <dbReference type="NCBI Taxonomy" id="1432050"/>
    <lineage>
        <taxon>Bacteria</taxon>
        <taxon>Pseudomonadati</taxon>
        <taxon>Pseudomonadota</taxon>
        <taxon>Alphaproteobacteria</taxon>
        <taxon>Hyphomicrobiales</taxon>
        <taxon>Rhizobiaceae</taxon>
        <taxon>Rhizobium/Agrobacterium group</taxon>
        <taxon>Rhizobium</taxon>
    </lineage>
</organism>
<gene>
    <name evidence="1" type="ORF">IE4771_PD00513</name>
</gene>
<dbReference type="KEGG" id="rei:IE4771_PD00513"/>
<sequence>MNSDAKKRRRHLRSGWEIPDSKNLATSVSKSAPKPRLSASVAVDRAFENLQSACQFQGMAGNSRKRNKKIGNFGCDYLLCICRM</sequence>
<name>A0A060IBF6_RHIET</name>
<dbReference type="HOGENOM" id="CLU_2525199_0_0_5"/>
<accession>A0A060IBF6</accession>
<dbReference type="AlphaFoldDB" id="A0A060IBF6"/>
<proteinExistence type="predicted"/>
<reference evidence="1 2" key="1">
    <citation type="submission" date="2013-12" db="EMBL/GenBank/DDBJ databases">
        <title>Complete genome sequence of Rhizobium etli bv. mimosae IE4771.</title>
        <authorList>
            <person name="Bustos P."/>
            <person name="Santamaria R.I."/>
            <person name="Lozano L."/>
            <person name="Ormeno-Orrillo E."/>
            <person name="Rogel M.A."/>
            <person name="Romero D."/>
            <person name="Cevallos M.A."/>
            <person name="Martinez-Romero E."/>
            <person name="Gonzalez V."/>
        </authorList>
    </citation>
    <scope>NUCLEOTIDE SEQUENCE [LARGE SCALE GENOMIC DNA]</scope>
    <source>
        <strain evidence="1 2">IE4771</strain>
        <plasmid evidence="2">Plasmid pRetIE4771d</plasmid>
    </source>
</reference>
<evidence type="ECO:0000313" key="2">
    <source>
        <dbReference type="Proteomes" id="UP000027180"/>
    </source>
</evidence>
<protein>
    <submittedName>
        <fullName evidence="1">Uncharacterized protein</fullName>
    </submittedName>
</protein>
<evidence type="ECO:0000313" key="1">
    <source>
        <dbReference type="EMBL" id="AIC31067.1"/>
    </source>
</evidence>
<geneLocation type="plasmid" evidence="1 2">
    <name>pRetIE4771d</name>
</geneLocation>
<dbReference type="Proteomes" id="UP000027180">
    <property type="component" value="Plasmid pRetIE4771d"/>
</dbReference>
<keyword evidence="1" id="KW-0614">Plasmid</keyword>
<dbReference type="EMBL" id="CP006990">
    <property type="protein sequence ID" value="AIC31067.1"/>
    <property type="molecule type" value="Genomic_DNA"/>
</dbReference>